<organism evidence="5 6">
    <name type="scientific">Gordonia araii NBRC 100433</name>
    <dbReference type="NCBI Taxonomy" id="1073574"/>
    <lineage>
        <taxon>Bacteria</taxon>
        <taxon>Bacillati</taxon>
        <taxon>Actinomycetota</taxon>
        <taxon>Actinomycetes</taxon>
        <taxon>Mycobacteriales</taxon>
        <taxon>Gordoniaceae</taxon>
        <taxon>Gordonia</taxon>
    </lineage>
</organism>
<feature type="DNA-binding region" description="H-T-H motif" evidence="2">
    <location>
        <begin position="41"/>
        <end position="60"/>
    </location>
</feature>
<dbReference type="InterPro" id="IPR050109">
    <property type="entry name" value="HTH-type_TetR-like_transc_reg"/>
</dbReference>
<keyword evidence="1 2" id="KW-0238">DNA-binding</keyword>
<dbReference type="SUPFAM" id="SSF46689">
    <property type="entry name" value="Homeodomain-like"/>
    <property type="match status" value="1"/>
</dbReference>
<dbReference type="InterPro" id="IPR001647">
    <property type="entry name" value="HTH_TetR"/>
</dbReference>
<dbReference type="PANTHER" id="PTHR30055:SF153">
    <property type="entry name" value="HTH-TYPE TRANSCRIPTIONAL REPRESSOR RV3405C"/>
    <property type="match status" value="1"/>
</dbReference>
<dbReference type="PROSITE" id="PS50977">
    <property type="entry name" value="HTH_TETR_2"/>
    <property type="match status" value="1"/>
</dbReference>
<dbReference type="Gene3D" id="1.10.357.10">
    <property type="entry name" value="Tetracycline Repressor, domain 2"/>
    <property type="match status" value="1"/>
</dbReference>
<sequence length="209" mass="23330">MSIRNADSPESSRDEPADELSTRVLDAAREEILRQQGRKVSLADVARAAGVSRPTVYRRWASLDEVVRDLCHREINRIVEAVQATTPLRTRSGFAPEIDQIVRVAGAIRDDELFAELWRGQPDFLQPYVFDRLGSSQRSLLRLLADGIEQGQADGWVRDGDPDKLAAMVLLITQSAVQSQALVEPILGEDWSTELHRALASYLEQPGKE</sequence>
<dbReference type="Proteomes" id="UP000035088">
    <property type="component" value="Unassembled WGS sequence"/>
</dbReference>
<dbReference type="STRING" id="1073574.GOARA_068_01200"/>
<dbReference type="InterPro" id="IPR036271">
    <property type="entry name" value="Tet_transcr_reg_TetR-rel_C_sf"/>
</dbReference>
<reference evidence="5 6" key="1">
    <citation type="submission" date="2011-11" db="EMBL/GenBank/DDBJ databases">
        <title>Whole genome shotgun sequence of Gordonia araii NBRC 100433.</title>
        <authorList>
            <person name="Yoshida Y."/>
            <person name="Hosoyama A."/>
            <person name="Tsuchikane K."/>
            <person name="Katsumata H."/>
            <person name="Yamazaki S."/>
            <person name="Fujita N."/>
        </authorList>
    </citation>
    <scope>NUCLEOTIDE SEQUENCE [LARGE SCALE GENOMIC DNA]</scope>
    <source>
        <strain evidence="5 6">NBRC 100433</strain>
    </source>
</reference>
<comment type="caution">
    <text evidence="5">The sequence shown here is derived from an EMBL/GenBank/DDBJ whole genome shotgun (WGS) entry which is preliminary data.</text>
</comment>
<dbReference type="OrthoDB" id="3267320at2"/>
<dbReference type="PANTHER" id="PTHR30055">
    <property type="entry name" value="HTH-TYPE TRANSCRIPTIONAL REGULATOR RUTR"/>
    <property type="match status" value="1"/>
</dbReference>
<evidence type="ECO:0000313" key="5">
    <source>
        <dbReference type="EMBL" id="GAB11459.1"/>
    </source>
</evidence>
<gene>
    <name evidence="5" type="ORF">GOARA_068_01200</name>
</gene>
<dbReference type="InterPro" id="IPR009057">
    <property type="entry name" value="Homeodomain-like_sf"/>
</dbReference>
<dbReference type="RefSeq" id="WP_007323534.1">
    <property type="nucleotide sequence ID" value="NZ_BAEE01000068.1"/>
</dbReference>
<evidence type="ECO:0000313" key="6">
    <source>
        <dbReference type="Proteomes" id="UP000035088"/>
    </source>
</evidence>
<dbReference type="GO" id="GO:0000976">
    <property type="term" value="F:transcription cis-regulatory region binding"/>
    <property type="evidence" value="ECO:0007669"/>
    <property type="project" value="TreeGrafter"/>
</dbReference>
<protein>
    <submittedName>
        <fullName evidence="5">Putative TetR family transcriptional regulator</fullName>
    </submittedName>
</protein>
<proteinExistence type="predicted"/>
<evidence type="ECO:0000256" key="3">
    <source>
        <dbReference type="SAM" id="MobiDB-lite"/>
    </source>
</evidence>
<accession>G7H6I4</accession>
<keyword evidence="6" id="KW-1185">Reference proteome</keyword>
<feature type="region of interest" description="Disordered" evidence="3">
    <location>
        <begin position="1"/>
        <end position="21"/>
    </location>
</feature>
<evidence type="ECO:0000259" key="4">
    <source>
        <dbReference type="PROSITE" id="PS50977"/>
    </source>
</evidence>
<dbReference type="SUPFAM" id="SSF48498">
    <property type="entry name" value="Tetracyclin repressor-like, C-terminal domain"/>
    <property type="match status" value="1"/>
</dbReference>
<name>G7H6I4_9ACTN</name>
<evidence type="ECO:0000256" key="1">
    <source>
        <dbReference type="ARBA" id="ARBA00023125"/>
    </source>
</evidence>
<dbReference type="GO" id="GO:0003700">
    <property type="term" value="F:DNA-binding transcription factor activity"/>
    <property type="evidence" value="ECO:0007669"/>
    <property type="project" value="TreeGrafter"/>
</dbReference>
<dbReference type="Pfam" id="PF00440">
    <property type="entry name" value="TetR_N"/>
    <property type="match status" value="1"/>
</dbReference>
<feature type="domain" description="HTH tetR-type" evidence="4">
    <location>
        <begin position="18"/>
        <end position="78"/>
    </location>
</feature>
<dbReference type="EMBL" id="BAEE01000068">
    <property type="protein sequence ID" value="GAB11459.1"/>
    <property type="molecule type" value="Genomic_DNA"/>
</dbReference>
<dbReference type="AlphaFoldDB" id="G7H6I4"/>
<evidence type="ECO:0000256" key="2">
    <source>
        <dbReference type="PROSITE-ProRule" id="PRU00335"/>
    </source>
</evidence>